<gene>
    <name evidence="2" type="ORF">PCIT_a3912</name>
</gene>
<dbReference type="AlphaFoldDB" id="A0AAD4AGF9"/>
<evidence type="ECO:0000313" key="3">
    <source>
        <dbReference type="Proteomes" id="UP000016487"/>
    </source>
</evidence>
<dbReference type="PANTHER" id="PTHR42951">
    <property type="entry name" value="METALLO-BETA-LACTAMASE DOMAIN-CONTAINING"/>
    <property type="match status" value="1"/>
</dbReference>
<protein>
    <recommendedName>
        <fullName evidence="1">Metallo-beta-lactamase domain-containing protein</fullName>
    </recommendedName>
</protein>
<reference evidence="2" key="1">
    <citation type="journal article" date="2012" name="J. Bacteriol.">
        <title>Genome sequences of type strains of seven species of the marine bacterium Pseudoalteromonas.</title>
        <authorList>
            <person name="Xie B.B."/>
            <person name="Shu Y.L."/>
            <person name="Qin Q.L."/>
            <person name="Rong J.C."/>
            <person name="Zhang X.Y."/>
            <person name="Chen X.L."/>
            <person name="Shi M."/>
            <person name="He H.L."/>
            <person name="Zhou B.C."/>
            <person name="Zhang Y.Z."/>
        </authorList>
    </citation>
    <scope>NUCLEOTIDE SEQUENCE</scope>
    <source>
        <strain evidence="2">DSM 8771</strain>
    </source>
</reference>
<dbReference type="InterPro" id="IPR050855">
    <property type="entry name" value="NDM-1-like"/>
</dbReference>
<dbReference type="Proteomes" id="UP000016487">
    <property type="component" value="Unassembled WGS sequence"/>
</dbReference>
<dbReference type="PANTHER" id="PTHR42951:SF17">
    <property type="entry name" value="METALLO-BETA-LACTAMASE DOMAIN-CONTAINING PROTEIN"/>
    <property type="match status" value="1"/>
</dbReference>
<dbReference type="Gene3D" id="3.60.15.10">
    <property type="entry name" value="Ribonuclease Z/Hydroxyacylglutathione hydrolase-like"/>
    <property type="match status" value="1"/>
</dbReference>
<evidence type="ECO:0000313" key="2">
    <source>
        <dbReference type="EMBL" id="KAF7767814.1"/>
    </source>
</evidence>
<dbReference type="EMBL" id="AHBZ03000023">
    <property type="protein sequence ID" value="KAF7767814.1"/>
    <property type="molecule type" value="Genomic_DNA"/>
</dbReference>
<dbReference type="SMART" id="SM00849">
    <property type="entry name" value="Lactamase_B"/>
    <property type="match status" value="1"/>
</dbReference>
<dbReference type="InterPro" id="IPR036866">
    <property type="entry name" value="RibonucZ/Hydroxyglut_hydro"/>
</dbReference>
<feature type="domain" description="Metallo-beta-lactamase" evidence="1">
    <location>
        <begin position="37"/>
        <end position="242"/>
    </location>
</feature>
<evidence type="ECO:0000259" key="1">
    <source>
        <dbReference type="SMART" id="SM00849"/>
    </source>
</evidence>
<accession>A0AAD4AGF9</accession>
<comment type="caution">
    <text evidence="2">The sequence shown here is derived from an EMBL/GenBank/DDBJ whole genome shotgun (WGS) entry which is preliminary data.</text>
</comment>
<dbReference type="SUPFAM" id="SSF56281">
    <property type="entry name" value="Metallo-hydrolase/oxidoreductase"/>
    <property type="match status" value="1"/>
</dbReference>
<reference evidence="2" key="2">
    <citation type="submission" date="2015-03" db="EMBL/GenBank/DDBJ databases">
        <title>Genome sequence of Pseudoalteromonas citrea.</title>
        <authorList>
            <person name="Xie B.-B."/>
            <person name="Rong J.-C."/>
            <person name="Qin Q.-L."/>
            <person name="Zhang Y.-Z."/>
        </authorList>
    </citation>
    <scope>NUCLEOTIDE SEQUENCE</scope>
    <source>
        <strain evidence="2">DSM 8771</strain>
    </source>
</reference>
<proteinExistence type="predicted"/>
<name>A0AAD4AGF9_9GAMM</name>
<dbReference type="Pfam" id="PF00753">
    <property type="entry name" value="Lactamase_B"/>
    <property type="match status" value="1"/>
</dbReference>
<dbReference type="InterPro" id="IPR001279">
    <property type="entry name" value="Metallo-B-lactamas"/>
</dbReference>
<organism evidence="2 3">
    <name type="scientific">Pseudoalteromonas citrea</name>
    <dbReference type="NCBI Taxonomy" id="43655"/>
    <lineage>
        <taxon>Bacteria</taxon>
        <taxon>Pseudomonadati</taxon>
        <taxon>Pseudomonadota</taxon>
        <taxon>Gammaproteobacteria</taxon>
        <taxon>Alteromonadales</taxon>
        <taxon>Pseudoalteromonadaceae</taxon>
        <taxon>Pseudoalteromonas</taxon>
    </lineage>
</organism>
<sequence length="326" mass="36669">MGWRLGEILGAMMSESNLWHQHIGEHDNNLFLLGTIDVPMYLIKVSGGWALLEGSVEPLAPLILQQLKHIVGDLTQVKYWFITHSHYDHIGTLELLYPLLPCVRVFASKLTQRALGHEKANEVTRKLTRSLYKIMPQAQHADSTLQATKVLFADIPVEILEDGQQVDFDESHCIVAIATPGHAKCLLSFYEPKFKRLYVSDSLGEMVSPSQWEPLIFQDYQMYIASLKRLQQLDIAQLVLGHHGVLYGDLAQQAPALAEQGVYQFIDNAMQVFHKYDQDVAQTAQHISESSRDSTAAFVSKKLHYNGTLFMLKLTGVVPDSELALS</sequence>